<accession>A0ABD4YNX1</accession>
<name>A0ABD4YNX1_9BURK</name>
<proteinExistence type="predicted"/>
<protein>
    <recommendedName>
        <fullName evidence="3">Autotransporter domain-containing protein</fullName>
    </recommendedName>
</protein>
<evidence type="ECO:0000313" key="2">
    <source>
        <dbReference type="Proteomes" id="UP001158644"/>
    </source>
</evidence>
<reference evidence="1 2" key="1">
    <citation type="submission" date="2022-09" db="EMBL/GenBank/DDBJ databases">
        <title>Intensive care unit water sources are persistently colonized with multi-drug resistant bacteria and are the site of extensive horizontal gene transfer of antibiotic resistance genes.</title>
        <authorList>
            <person name="Diorio-Toth L."/>
        </authorList>
    </citation>
    <scope>NUCLEOTIDE SEQUENCE [LARGE SCALE GENOMIC DNA]</scope>
    <source>
        <strain evidence="1 2">GD03967</strain>
    </source>
</reference>
<evidence type="ECO:0000313" key="1">
    <source>
        <dbReference type="EMBL" id="MDH1176649.1"/>
    </source>
</evidence>
<comment type="caution">
    <text evidence="1">The sequence shown here is derived from an EMBL/GenBank/DDBJ whole genome shotgun (WGS) entry which is preliminary data.</text>
</comment>
<dbReference type="Proteomes" id="UP001158644">
    <property type="component" value="Unassembled WGS sequence"/>
</dbReference>
<gene>
    <name evidence="1" type="ORF">N5C72_01100</name>
</gene>
<dbReference type="EMBL" id="JAOBZK010000001">
    <property type="protein sequence ID" value="MDH1176649.1"/>
    <property type="molecule type" value="Genomic_DNA"/>
</dbReference>
<sequence length="306" mass="33002">MEKKQSALLTIGALILTVSPIQGHAEVKAPVWIIDEFVSDAGQMQLDGNLTYISSSSKSAAGYRGGFLSITPTYMIPVLSSVDEVHQQADRFIAMLGVRYGLTDSTEIGVRATGAWTQTRSYASESGSSTTEQELSFNSISINGATRLYQGAQSSAFAFATIGLVDRVSLRPYRPKNINFHTFTLGMGGYVVDDPVVFSLAGSATLARDVKFVDGSDRRGTLFSLSPGISFLANDRTTLSSGLEFSHQLADRFNGNKLDLNRSQTRLSLGVGYAFSEKLTIHGNYWTGLAGLAPNSTAQISFTYKN</sequence>
<organism evidence="1 2">
    <name type="scientific">Achromobacter mucicolens</name>
    <dbReference type="NCBI Taxonomy" id="1389922"/>
    <lineage>
        <taxon>Bacteria</taxon>
        <taxon>Pseudomonadati</taxon>
        <taxon>Pseudomonadota</taxon>
        <taxon>Betaproteobacteria</taxon>
        <taxon>Burkholderiales</taxon>
        <taxon>Alcaligenaceae</taxon>
        <taxon>Achromobacter</taxon>
    </lineage>
</organism>
<evidence type="ECO:0008006" key="3">
    <source>
        <dbReference type="Google" id="ProtNLM"/>
    </source>
</evidence>
<dbReference type="AlphaFoldDB" id="A0ABD4YNX1"/>
<dbReference type="RefSeq" id="WP_279988881.1">
    <property type="nucleotide sequence ID" value="NZ_JAOBZK010000001.1"/>
</dbReference>